<dbReference type="EMBL" id="JADKFW010000004">
    <property type="protein sequence ID" value="MBK9716708.1"/>
    <property type="molecule type" value="Genomic_DNA"/>
</dbReference>
<evidence type="ECO:0000313" key="2">
    <source>
        <dbReference type="Proteomes" id="UP000808349"/>
    </source>
</evidence>
<name>A0A9D7S7N1_9BACT</name>
<dbReference type="Pfam" id="PF07610">
    <property type="entry name" value="DUF1573"/>
    <property type="match status" value="1"/>
</dbReference>
<reference evidence="1 2" key="1">
    <citation type="submission" date="2020-10" db="EMBL/GenBank/DDBJ databases">
        <title>Connecting structure to function with the recovery of over 1000 high-quality activated sludge metagenome-assembled genomes encoding full-length rRNA genes using long-read sequencing.</title>
        <authorList>
            <person name="Singleton C.M."/>
            <person name="Petriglieri F."/>
            <person name="Kristensen J.M."/>
            <person name="Kirkegaard R.H."/>
            <person name="Michaelsen T.Y."/>
            <person name="Andersen M.H."/>
            <person name="Karst S.M."/>
            <person name="Dueholm M.S."/>
            <person name="Nielsen P.H."/>
            <person name="Albertsen M."/>
        </authorList>
    </citation>
    <scope>NUCLEOTIDE SEQUENCE [LARGE SCALE GENOMIC DNA]</scope>
    <source>
        <strain evidence="1">Ribe_18-Q3-R11-54_BAT3C.373</strain>
    </source>
</reference>
<dbReference type="Proteomes" id="UP000808349">
    <property type="component" value="Unassembled WGS sequence"/>
</dbReference>
<dbReference type="Gene3D" id="2.60.40.10">
    <property type="entry name" value="Immunoglobulins"/>
    <property type="match status" value="1"/>
</dbReference>
<sequence>MNIRNLIFFIGIIVHGFILESCAQYSSTIKHPEASKDIQKPQMKESPDTIGKSAKMVFDSSSYHFGEIVEGEIIERVIFFTNEGPGDLIIELMTACECTTLDYSRLPIKKGARSPIKIKYNSKGKNGPQIVDIDILANTVPVNNSTKFYLQVIK</sequence>
<evidence type="ECO:0000313" key="1">
    <source>
        <dbReference type="EMBL" id="MBK9716708.1"/>
    </source>
</evidence>
<gene>
    <name evidence="1" type="ORF">IPO85_04185</name>
</gene>
<organism evidence="1 2">
    <name type="scientific">Candidatus Defluviibacterium haderslevense</name>
    <dbReference type="NCBI Taxonomy" id="2981993"/>
    <lineage>
        <taxon>Bacteria</taxon>
        <taxon>Pseudomonadati</taxon>
        <taxon>Bacteroidota</taxon>
        <taxon>Saprospiria</taxon>
        <taxon>Saprospirales</taxon>
        <taxon>Saprospiraceae</taxon>
        <taxon>Candidatus Defluviibacterium</taxon>
    </lineage>
</organism>
<dbReference type="InterPro" id="IPR013783">
    <property type="entry name" value="Ig-like_fold"/>
</dbReference>
<protein>
    <submittedName>
        <fullName evidence="1">DUF1573 domain-containing protein</fullName>
    </submittedName>
</protein>
<comment type="caution">
    <text evidence="1">The sequence shown here is derived from an EMBL/GenBank/DDBJ whole genome shotgun (WGS) entry which is preliminary data.</text>
</comment>
<dbReference type="AlphaFoldDB" id="A0A9D7S7N1"/>
<dbReference type="InterPro" id="IPR011467">
    <property type="entry name" value="DUF1573"/>
</dbReference>
<accession>A0A9D7S7N1</accession>
<proteinExistence type="predicted"/>